<sequence length="451" mass="50596">MVFSKKRSFTMLAALLMVSLLLSACSGSKTDSSTAAETDKASDSKTLTIMAETSSHADAFKSIIPDFEEKYGVKVNVVEMPYDQYQQHLKLKFISDQAEFDLAYVPIGWVPEFQLADYITPIATEQAKLDELELDDFPGIDNAYFGADKQLYFLPYMNETHGILYRTDLFEDAAEKKAFQDKYGYELQPPQTMQQYKDIAEFFTRPDENLYGVTLMGENSILSGFGFYNRLFNYGGDLYDSNYKQQFNNEAGLNALNDFKELFQYASPAAKQYGWSDASSEFLQGRSAMAEMATTVAQMAQDPNQSTIVGKVGFTAIPANDANTSDIKRFYLPYGFVMTKNSDNQEAAFQWLEFATSQEMMEKAAPVGNIPARTSALTGKLASEYSFYKPHADIMNSFRLETLPLIPEGSTITGEILPNAVVKYMFGERSAEDALKEAATEFDELMKSRGY</sequence>
<dbReference type="OrthoDB" id="9770625at2"/>
<feature type="signal peptide" evidence="1">
    <location>
        <begin position="1"/>
        <end position="24"/>
    </location>
</feature>
<name>A0A0M1N1A1_9BACL</name>
<proteinExistence type="predicted"/>
<accession>A0A0M1N1A1</accession>
<dbReference type="PATRIC" id="fig|1705565.3.peg.1174"/>
<dbReference type="Gene3D" id="3.40.190.10">
    <property type="entry name" value="Periplasmic binding protein-like II"/>
    <property type="match status" value="2"/>
</dbReference>
<dbReference type="SUPFAM" id="SSF53850">
    <property type="entry name" value="Periplasmic binding protein-like II"/>
    <property type="match status" value="1"/>
</dbReference>
<evidence type="ECO:0000313" key="3">
    <source>
        <dbReference type="Proteomes" id="UP000036932"/>
    </source>
</evidence>
<dbReference type="CDD" id="cd13585">
    <property type="entry name" value="PBP2_TMBP_like"/>
    <property type="match status" value="1"/>
</dbReference>
<dbReference type="Proteomes" id="UP000036932">
    <property type="component" value="Unassembled WGS sequence"/>
</dbReference>
<keyword evidence="3" id="KW-1185">Reference proteome</keyword>
<feature type="chain" id="PRO_5039692204" evidence="1">
    <location>
        <begin position="25"/>
        <end position="451"/>
    </location>
</feature>
<keyword evidence="1" id="KW-0732">Signal</keyword>
<reference evidence="3" key="1">
    <citation type="submission" date="2015-08" db="EMBL/GenBank/DDBJ databases">
        <title>Genome sequencing project for genomic taxonomy and phylogenomics of Bacillus-like bacteria.</title>
        <authorList>
            <person name="Liu B."/>
            <person name="Wang J."/>
            <person name="Zhu Y."/>
            <person name="Liu G."/>
            <person name="Chen Q."/>
            <person name="Chen Z."/>
            <person name="Lan J."/>
            <person name="Che J."/>
            <person name="Ge C."/>
            <person name="Shi H."/>
            <person name="Pan Z."/>
            <person name="Liu X."/>
        </authorList>
    </citation>
    <scope>NUCLEOTIDE SEQUENCE [LARGE SCALE GENOMIC DNA]</scope>
    <source>
        <strain evidence="3">FJAT-22460</strain>
    </source>
</reference>
<dbReference type="Pfam" id="PF01547">
    <property type="entry name" value="SBP_bac_1"/>
    <property type="match status" value="1"/>
</dbReference>
<dbReference type="EMBL" id="LIUT01000008">
    <property type="protein sequence ID" value="KOR75927.1"/>
    <property type="molecule type" value="Genomic_DNA"/>
</dbReference>
<dbReference type="InterPro" id="IPR006059">
    <property type="entry name" value="SBP"/>
</dbReference>
<dbReference type="PROSITE" id="PS51257">
    <property type="entry name" value="PROKAR_LIPOPROTEIN"/>
    <property type="match status" value="1"/>
</dbReference>
<gene>
    <name evidence="2" type="ORF">AM231_25005</name>
</gene>
<protein>
    <submittedName>
        <fullName evidence="2">ABC transporter substrate-binding protein</fullName>
    </submittedName>
</protein>
<organism evidence="2 3">
    <name type="scientific">Paenibacillus solani</name>
    <dbReference type="NCBI Taxonomy" id="1705565"/>
    <lineage>
        <taxon>Bacteria</taxon>
        <taxon>Bacillati</taxon>
        <taxon>Bacillota</taxon>
        <taxon>Bacilli</taxon>
        <taxon>Bacillales</taxon>
        <taxon>Paenibacillaceae</taxon>
        <taxon>Paenibacillus</taxon>
    </lineage>
</organism>
<comment type="caution">
    <text evidence="2">The sequence shown here is derived from an EMBL/GenBank/DDBJ whole genome shotgun (WGS) entry which is preliminary data.</text>
</comment>
<evidence type="ECO:0000313" key="2">
    <source>
        <dbReference type="EMBL" id="KOR75927.1"/>
    </source>
</evidence>
<evidence type="ECO:0000256" key="1">
    <source>
        <dbReference type="SAM" id="SignalP"/>
    </source>
</evidence>
<dbReference type="PANTHER" id="PTHR43649:SF12">
    <property type="entry name" value="DIACETYLCHITOBIOSE BINDING PROTEIN DASA"/>
    <property type="match status" value="1"/>
</dbReference>
<dbReference type="PANTHER" id="PTHR43649">
    <property type="entry name" value="ARABINOSE-BINDING PROTEIN-RELATED"/>
    <property type="match status" value="1"/>
</dbReference>
<dbReference type="AlphaFoldDB" id="A0A0M1N1A1"/>
<dbReference type="InterPro" id="IPR050490">
    <property type="entry name" value="Bact_solute-bd_prot1"/>
</dbReference>